<dbReference type="GO" id="GO:0000776">
    <property type="term" value="C:kinetochore"/>
    <property type="evidence" value="ECO:0007669"/>
    <property type="project" value="TreeGrafter"/>
</dbReference>
<dbReference type="AlphaFoldDB" id="A0A1X0RYW1"/>
<evidence type="ECO:0000259" key="2">
    <source>
        <dbReference type="SMART" id="SM00787"/>
    </source>
</evidence>
<dbReference type="Proteomes" id="UP000242381">
    <property type="component" value="Unassembled WGS sequence"/>
</dbReference>
<dbReference type="VEuPathDB" id="FungiDB:BCV72DRAFT_100319"/>
<evidence type="ECO:0000313" key="3">
    <source>
        <dbReference type="EMBL" id="ORE17197.1"/>
    </source>
</evidence>
<feature type="domain" description="Spc7 kinetochore protein" evidence="2">
    <location>
        <begin position="110"/>
        <end position="422"/>
    </location>
</feature>
<dbReference type="SMART" id="SM00787">
    <property type="entry name" value="Spc7"/>
    <property type="match status" value="1"/>
</dbReference>
<dbReference type="EMBL" id="KV921362">
    <property type="protein sequence ID" value="ORE17197.1"/>
    <property type="molecule type" value="Genomic_DNA"/>
</dbReference>
<organism evidence="3 4">
    <name type="scientific">Rhizopus microsporus</name>
    <dbReference type="NCBI Taxonomy" id="58291"/>
    <lineage>
        <taxon>Eukaryota</taxon>
        <taxon>Fungi</taxon>
        <taxon>Fungi incertae sedis</taxon>
        <taxon>Mucoromycota</taxon>
        <taxon>Mucoromycotina</taxon>
        <taxon>Mucoromycetes</taxon>
        <taxon>Mucorales</taxon>
        <taxon>Mucorineae</taxon>
        <taxon>Rhizopodaceae</taxon>
        <taxon>Rhizopus</taxon>
    </lineage>
</organism>
<dbReference type="VEuPathDB" id="FungiDB:BCV72DRAFT_100309"/>
<reference evidence="3 4" key="1">
    <citation type="journal article" date="2016" name="Proc. Natl. Acad. Sci. U.S.A.">
        <title>Lipid metabolic changes in an early divergent fungus govern the establishment of a mutualistic symbiosis with endobacteria.</title>
        <authorList>
            <person name="Lastovetsky O.A."/>
            <person name="Gaspar M.L."/>
            <person name="Mondo S.J."/>
            <person name="LaButti K.M."/>
            <person name="Sandor L."/>
            <person name="Grigoriev I.V."/>
            <person name="Henry S.A."/>
            <person name="Pawlowska T.E."/>
        </authorList>
    </citation>
    <scope>NUCLEOTIDE SEQUENCE [LARGE SCALE GENOMIC DNA]</scope>
    <source>
        <strain evidence="3 4">ATCC 11559</strain>
    </source>
</reference>
<sequence length="586" mass="68206">MSSLIPPSPSRRRRYEALKQISWTLDNAENRVTQLDASGTDETASEDDMIVEYELVDEQNYIAYQELEEDEDMQMTQEIKDDDVDMQLTQEITYNKPVKDAVMQEETMTTNDKPSLEDSEQTTLADFLEMAGITFPRQIPLNDIIPISIVDVDYESPTIAEQAAAAAFTLPQIDMYDSISKQMHSLIDASQDVIQKVEDRVNRTSTEFFSDYLRANASTRITMEPEYRLTKQYAELKSLERWYEWCVNIFAEHLGTLKGHINTLTQDRQTLASLEDELRGQLPKIVEYQQGISQLLAEAHEIEKEYRRFDHKKLSRMRDEIEHQRQTIELFNKDLENLGAEEAELFERIDMLEHRKSRLIKDIVDAREITSVNHIITENDLNQVRQLYERSCNVGGLRLLKDNEDDDTLEILVAKCLVLTIYRNDLKERKEDAVLFHIKNNKINGYEYIAHFRRGLSAIVKSNQDTNQIIQEITTYWNRVQMLVDVLKETELRFATTIHPIETNEDIESGISCSIDVASKKRRQKIAIKFDIRVRDIVQFPFIDDSSIQVKVCFNPLMTNEIEERFKEYLNENGILELVDGITSLL</sequence>
<dbReference type="PANTHER" id="PTHR28260:SF1">
    <property type="entry name" value="SPINDLE POLE BODY COMPONENT SPC105"/>
    <property type="match status" value="1"/>
</dbReference>
<evidence type="ECO:0000313" key="4">
    <source>
        <dbReference type="Proteomes" id="UP000242381"/>
    </source>
</evidence>
<dbReference type="PANTHER" id="PTHR28260">
    <property type="entry name" value="SPINDLE POLE BODY COMPONENT SPC105"/>
    <property type="match status" value="1"/>
</dbReference>
<keyword evidence="1" id="KW-0175">Coiled coil</keyword>
<proteinExistence type="predicted"/>
<dbReference type="Pfam" id="PF08317">
    <property type="entry name" value="Spc7"/>
    <property type="match status" value="1"/>
</dbReference>
<evidence type="ECO:0000256" key="1">
    <source>
        <dbReference type="SAM" id="Coils"/>
    </source>
</evidence>
<accession>A0A1X0RYW1</accession>
<dbReference type="InterPro" id="IPR013253">
    <property type="entry name" value="Spc7_domain"/>
</dbReference>
<gene>
    <name evidence="3" type="ORF">BCV71DRAFT_236015</name>
</gene>
<protein>
    <recommendedName>
        <fullName evidence="2">Spc7 kinetochore protein domain-containing protein</fullName>
    </recommendedName>
</protein>
<dbReference type="GO" id="GO:0034501">
    <property type="term" value="P:protein localization to kinetochore"/>
    <property type="evidence" value="ECO:0007669"/>
    <property type="project" value="TreeGrafter"/>
</dbReference>
<dbReference type="InterPro" id="IPR033338">
    <property type="entry name" value="Spc105/Spc7"/>
</dbReference>
<feature type="coiled-coil region" evidence="1">
    <location>
        <begin position="285"/>
        <end position="355"/>
    </location>
</feature>
<dbReference type="GO" id="GO:0007094">
    <property type="term" value="P:mitotic spindle assembly checkpoint signaling"/>
    <property type="evidence" value="ECO:0007669"/>
    <property type="project" value="TreeGrafter"/>
</dbReference>
<dbReference type="GO" id="GO:1990758">
    <property type="term" value="P:mitotic sister chromatid biorientation"/>
    <property type="evidence" value="ECO:0007669"/>
    <property type="project" value="TreeGrafter"/>
</dbReference>
<name>A0A1X0RYW1_RHIZD</name>